<accession>A0A423H059</accession>
<dbReference type="AlphaFoldDB" id="A0A423H059"/>
<organism evidence="1 2">
    <name type="scientific">Pseudomonas brassicacearum</name>
    <dbReference type="NCBI Taxonomy" id="930166"/>
    <lineage>
        <taxon>Bacteria</taxon>
        <taxon>Pseudomonadati</taxon>
        <taxon>Pseudomonadota</taxon>
        <taxon>Gammaproteobacteria</taxon>
        <taxon>Pseudomonadales</taxon>
        <taxon>Pseudomonadaceae</taxon>
        <taxon>Pseudomonas</taxon>
    </lineage>
</organism>
<evidence type="ECO:0000313" key="2">
    <source>
        <dbReference type="Proteomes" id="UP000284684"/>
    </source>
</evidence>
<sequence>MSTQTIIVYIEEAQLIAQKTNNYSLYLAKKVNNTFTVIWFLKTPLATPNQPAYQYQNRFDIANNSYMVNFTTTPLQEGDITFTSGGKNLPINTGQTTTLDIYGVFSTAKNNGTQGDVTIYNQLPANPREILLDSTGRSIWVNCSGGMSIGTVIMTPKNEFQLWFGPAQIAGSLIPGSLSNPYVLTINDGETQTITYNNSGAWVSGEPAKRLTTIEVTELHARVNKAVMQATLTARRTSN</sequence>
<protein>
    <submittedName>
        <fullName evidence="1">Uncharacterized protein</fullName>
    </submittedName>
</protein>
<name>A0A423H059_9PSED</name>
<reference evidence="1 2" key="1">
    <citation type="submission" date="2016-10" db="EMBL/GenBank/DDBJ databases">
        <title>Comparative genome analysis of multiple Pseudomonas spp. focuses on biocontrol and plant growth promoting traits.</title>
        <authorList>
            <person name="Tao X.-Y."/>
            <person name="Taylor C.G."/>
        </authorList>
    </citation>
    <scope>NUCLEOTIDE SEQUENCE [LARGE SCALE GENOMIC DNA]</scope>
    <source>
        <strain evidence="1 2">37D10</strain>
    </source>
</reference>
<gene>
    <name evidence="1" type="ORF">BK658_02930</name>
</gene>
<dbReference type="RefSeq" id="WP_123581157.1">
    <property type="nucleotide sequence ID" value="NZ_MOBI01000004.1"/>
</dbReference>
<proteinExistence type="predicted"/>
<dbReference type="Proteomes" id="UP000284684">
    <property type="component" value="Unassembled WGS sequence"/>
</dbReference>
<dbReference type="EMBL" id="MOBI01000004">
    <property type="protein sequence ID" value="RON04005.1"/>
    <property type="molecule type" value="Genomic_DNA"/>
</dbReference>
<evidence type="ECO:0000313" key="1">
    <source>
        <dbReference type="EMBL" id="RON04005.1"/>
    </source>
</evidence>
<comment type="caution">
    <text evidence="1">The sequence shown here is derived from an EMBL/GenBank/DDBJ whole genome shotgun (WGS) entry which is preliminary data.</text>
</comment>